<dbReference type="Proteomes" id="UP000664534">
    <property type="component" value="Unassembled WGS sequence"/>
</dbReference>
<evidence type="ECO:0000313" key="3">
    <source>
        <dbReference type="EMBL" id="CAF9923526.1"/>
    </source>
</evidence>
<dbReference type="EMBL" id="CAJPDT010000033">
    <property type="protein sequence ID" value="CAF9923526.1"/>
    <property type="molecule type" value="Genomic_DNA"/>
</dbReference>
<feature type="compositionally biased region" description="Polar residues" evidence="1">
    <location>
        <begin position="334"/>
        <end position="344"/>
    </location>
</feature>
<feature type="region of interest" description="Disordered" evidence="1">
    <location>
        <begin position="965"/>
        <end position="1017"/>
    </location>
</feature>
<name>A0A8H3FM55_9LECA</name>
<feature type="compositionally biased region" description="Acidic residues" evidence="1">
    <location>
        <begin position="780"/>
        <end position="789"/>
    </location>
</feature>
<feature type="region of interest" description="Disordered" evidence="1">
    <location>
        <begin position="532"/>
        <end position="557"/>
    </location>
</feature>
<protein>
    <recommendedName>
        <fullName evidence="2">BAG domain-containing protein</fullName>
    </recommendedName>
</protein>
<organism evidence="3 4">
    <name type="scientific">Imshaugia aleurites</name>
    <dbReference type="NCBI Taxonomy" id="172621"/>
    <lineage>
        <taxon>Eukaryota</taxon>
        <taxon>Fungi</taxon>
        <taxon>Dikarya</taxon>
        <taxon>Ascomycota</taxon>
        <taxon>Pezizomycotina</taxon>
        <taxon>Lecanoromycetes</taxon>
        <taxon>OSLEUM clade</taxon>
        <taxon>Lecanoromycetidae</taxon>
        <taxon>Lecanorales</taxon>
        <taxon>Lecanorineae</taxon>
        <taxon>Parmeliaceae</taxon>
        <taxon>Imshaugia</taxon>
    </lineage>
</organism>
<feature type="region of interest" description="Disordered" evidence="1">
    <location>
        <begin position="658"/>
        <end position="789"/>
    </location>
</feature>
<feature type="compositionally biased region" description="Basic and acidic residues" evidence="1">
    <location>
        <begin position="196"/>
        <end position="229"/>
    </location>
</feature>
<accession>A0A8H3FM55</accession>
<feature type="domain" description="BAG" evidence="2">
    <location>
        <begin position="899"/>
        <end position="957"/>
    </location>
</feature>
<comment type="caution">
    <text evidence="3">The sequence shown here is derived from an EMBL/GenBank/DDBJ whole genome shotgun (WGS) entry which is preliminary data.</text>
</comment>
<feature type="region of interest" description="Disordered" evidence="1">
    <location>
        <begin position="176"/>
        <end position="229"/>
    </location>
</feature>
<keyword evidence="4" id="KW-1185">Reference proteome</keyword>
<feature type="compositionally biased region" description="Basic and acidic residues" evidence="1">
    <location>
        <begin position="176"/>
        <end position="188"/>
    </location>
</feature>
<dbReference type="SMART" id="SM00264">
    <property type="entry name" value="BAG"/>
    <property type="match status" value="1"/>
</dbReference>
<feature type="compositionally biased region" description="Polar residues" evidence="1">
    <location>
        <begin position="991"/>
        <end position="1003"/>
    </location>
</feature>
<evidence type="ECO:0000256" key="1">
    <source>
        <dbReference type="SAM" id="MobiDB-lite"/>
    </source>
</evidence>
<dbReference type="InterPro" id="IPR003103">
    <property type="entry name" value="BAG_domain"/>
</dbReference>
<proteinExistence type="predicted"/>
<dbReference type="AlphaFoldDB" id="A0A8H3FM55"/>
<sequence length="1017" mass="114233">MASDLASITSSEYQKLGFREKILALKNKAPLATAERTDPAFEKSFGDQLSDLGGRRRWVLVGLALQKWHQDLRDRVGEVLRENQGEIYKGRNIRDTAMLSHCWMLGQDRTCAQPTVVISCSQSTVLKRSFRAVSQHGVLKAAKFALKAIPFCDLRLRMDRRVSFFSGEDYTLDENGEIRRDDRGDPMRVRGGLSPEDQHEHGSQDQAGTEEKERYEENMEEKQEVEKDSQQIMLLEETTPAQYDMDISDEDYIPLRFGAEEIFVPESGRPTTLGGFIMVDDVCFGLTTAHAFTEEDEGFGPRSISGSITDLPLYDSDWANEHSSDEDDEKNGLDLSQKSHQGRQLQRRRKSRIVEDQTYYTTAWNSLHITAKSRLSSAEGLDWALCELGDWGKYALNGVYLRPELQSAEMPEHLLFRNFKTTPPLGKILVATRRGAVPGIGTGSDCSIKLARDDRYRHVWSVELEESLSSGDSGSWVVDATTGDVYGMIVAGSTGLREEYVIPAMDIGQDICRVMRADTVRLPSFQDVMTAHTEERSARPNLALTDDSMDWESDDSDEALDETALGKDEEVSSVVDIAPLTTSTVLMSIAILTNLCFQRFLLAEVLKNSSIDNEILVKVIKDARVRPKWTKLALPKGRSLKTAQRAIDRLLSSRKLKKATTQGVKEAPGSEGQVEHQLSEDPILRNREPEVLSENGDGVDDNKTLPFEEPPELLDSNPRFRAGISRRAWRAKRQAERGPKPHHRKASRRSGDIPEVDTTLQAPGVLEPQTSTYQSKFEVDSEDEPGNDEPDIIVVRHKGSLYKLKFPAFSLAEGLTLVGNLRQQAATEFDVEDVSRVTLVYQGKTLKSDARTCHEEGLRMRSEVLCVVKRTPIEEIDFLSNKFRTELVPQGLEFISNTPADAKKRNFEYKRISETMLTQILLTSDAVDTEGDMDARMNRKELIKEVQGFLNDLDIAAKRDEPSAWHADYIEQKPTPGSRRTSTALPDRPTATRSRSSQFGRSESVNDDSPERIAEQG</sequence>
<dbReference type="Gene3D" id="1.20.58.120">
    <property type="entry name" value="BAG domain"/>
    <property type="match status" value="1"/>
</dbReference>
<feature type="compositionally biased region" description="Acidic residues" evidence="1">
    <location>
        <begin position="547"/>
        <end position="557"/>
    </location>
</feature>
<dbReference type="InterPro" id="IPR036533">
    <property type="entry name" value="BAG_dom_sf"/>
</dbReference>
<dbReference type="Pfam" id="PF02179">
    <property type="entry name" value="BAG"/>
    <property type="match status" value="1"/>
</dbReference>
<dbReference type="OrthoDB" id="417450at2759"/>
<gene>
    <name evidence="3" type="ORF">IMSHALPRED_005951</name>
</gene>
<dbReference type="SUPFAM" id="SSF63491">
    <property type="entry name" value="BAG domain"/>
    <property type="match status" value="1"/>
</dbReference>
<feature type="region of interest" description="Disordered" evidence="1">
    <location>
        <begin position="315"/>
        <end position="350"/>
    </location>
</feature>
<evidence type="ECO:0000259" key="2">
    <source>
        <dbReference type="PROSITE" id="PS51035"/>
    </source>
</evidence>
<dbReference type="PROSITE" id="PS51035">
    <property type="entry name" value="BAG"/>
    <property type="match status" value="1"/>
</dbReference>
<reference evidence="3" key="1">
    <citation type="submission" date="2021-03" db="EMBL/GenBank/DDBJ databases">
        <authorList>
            <person name="Tagirdzhanova G."/>
        </authorList>
    </citation>
    <scope>NUCLEOTIDE SEQUENCE</scope>
</reference>
<evidence type="ECO:0000313" key="4">
    <source>
        <dbReference type="Proteomes" id="UP000664534"/>
    </source>
</evidence>
<feature type="compositionally biased region" description="Basic and acidic residues" evidence="1">
    <location>
        <begin position="673"/>
        <end position="690"/>
    </location>
</feature>
<dbReference type="GO" id="GO:0051087">
    <property type="term" value="F:protein-folding chaperone binding"/>
    <property type="evidence" value="ECO:0007669"/>
    <property type="project" value="InterPro"/>
</dbReference>